<organism evidence="9 10">
    <name type="scientific">Neocallimastix californiae</name>
    <dbReference type="NCBI Taxonomy" id="1754190"/>
    <lineage>
        <taxon>Eukaryota</taxon>
        <taxon>Fungi</taxon>
        <taxon>Fungi incertae sedis</taxon>
        <taxon>Chytridiomycota</taxon>
        <taxon>Chytridiomycota incertae sedis</taxon>
        <taxon>Neocallimastigomycetes</taxon>
        <taxon>Neocallimastigales</taxon>
        <taxon>Neocallimastigaceae</taxon>
        <taxon>Neocallimastix</taxon>
    </lineage>
</organism>
<evidence type="ECO:0000259" key="8">
    <source>
        <dbReference type="PROSITE" id="PS50039"/>
    </source>
</evidence>
<dbReference type="FunFam" id="1.10.10.10:FF:000135">
    <property type="entry name" value="forkhead box protein G1"/>
    <property type="match status" value="1"/>
</dbReference>
<dbReference type="InterPro" id="IPR036390">
    <property type="entry name" value="WH_DNA-bd_sf"/>
</dbReference>
<dbReference type="GO" id="GO:0006357">
    <property type="term" value="P:regulation of transcription by RNA polymerase II"/>
    <property type="evidence" value="ECO:0007669"/>
    <property type="project" value="UniProtKB-ARBA"/>
</dbReference>
<dbReference type="InterPro" id="IPR018122">
    <property type="entry name" value="TF_fork_head_CS_1"/>
</dbReference>
<feature type="compositionally biased region" description="Acidic residues" evidence="7">
    <location>
        <begin position="308"/>
        <end position="323"/>
    </location>
</feature>
<feature type="region of interest" description="Disordered" evidence="7">
    <location>
        <begin position="190"/>
        <end position="287"/>
    </location>
</feature>
<feature type="compositionally biased region" description="Acidic residues" evidence="7">
    <location>
        <begin position="164"/>
        <end position="174"/>
    </location>
</feature>
<evidence type="ECO:0000313" key="10">
    <source>
        <dbReference type="Proteomes" id="UP000193920"/>
    </source>
</evidence>
<proteinExistence type="predicted"/>
<feature type="domain" description="Fork-head" evidence="8">
    <location>
        <begin position="39"/>
        <end position="115"/>
    </location>
</feature>
<keyword evidence="3 6" id="KW-0238">DNA-binding</keyword>
<dbReference type="InterPro" id="IPR030456">
    <property type="entry name" value="TF_fork_head_CS_2"/>
</dbReference>
<accession>A0A1Y1ZZ25</accession>
<feature type="compositionally biased region" description="Low complexity" evidence="7">
    <location>
        <begin position="136"/>
        <end position="147"/>
    </location>
</feature>
<reference evidence="9 10" key="1">
    <citation type="submission" date="2016-08" db="EMBL/GenBank/DDBJ databases">
        <title>A Parts List for Fungal Cellulosomes Revealed by Comparative Genomics.</title>
        <authorList>
            <consortium name="DOE Joint Genome Institute"/>
            <person name="Haitjema C.H."/>
            <person name="Gilmore S.P."/>
            <person name="Henske J.K."/>
            <person name="Solomon K.V."/>
            <person name="De Groot R."/>
            <person name="Kuo A."/>
            <person name="Mondo S.J."/>
            <person name="Salamov A.A."/>
            <person name="Labutti K."/>
            <person name="Zhao Z."/>
            <person name="Chiniquy J."/>
            <person name="Barry K."/>
            <person name="Brewer H.M."/>
            <person name="Purvine S.O."/>
            <person name="Wright A.T."/>
            <person name="Boxma B."/>
            <person name="Van Alen T."/>
            <person name="Hackstein J.H."/>
            <person name="Baker S.E."/>
            <person name="Grigoriev I.V."/>
            <person name="O'Malley M.A."/>
        </authorList>
    </citation>
    <scope>NUCLEOTIDE SEQUENCE [LARGE SCALE GENOMIC DNA]</scope>
    <source>
        <strain evidence="9 10">G1</strain>
    </source>
</reference>
<dbReference type="SMART" id="SM00339">
    <property type="entry name" value="FH"/>
    <property type="match status" value="1"/>
</dbReference>
<evidence type="ECO:0000256" key="6">
    <source>
        <dbReference type="PROSITE-ProRule" id="PRU00089"/>
    </source>
</evidence>
<evidence type="ECO:0000256" key="3">
    <source>
        <dbReference type="ARBA" id="ARBA00023125"/>
    </source>
</evidence>
<keyword evidence="4" id="KW-0804">Transcription</keyword>
<dbReference type="InterPro" id="IPR001766">
    <property type="entry name" value="Fork_head_dom"/>
</dbReference>
<protein>
    <recommendedName>
        <fullName evidence="8">Fork-head domain-containing protein</fullName>
    </recommendedName>
</protein>
<feature type="compositionally biased region" description="Basic and acidic residues" evidence="7">
    <location>
        <begin position="242"/>
        <end position="251"/>
    </location>
</feature>
<dbReference type="Proteomes" id="UP000193920">
    <property type="component" value="Unassembled WGS sequence"/>
</dbReference>
<comment type="subcellular location">
    <subcellularLocation>
        <location evidence="1 6">Nucleus</location>
    </subcellularLocation>
</comment>
<feature type="region of interest" description="Disordered" evidence="7">
    <location>
        <begin position="136"/>
        <end position="174"/>
    </location>
</feature>
<dbReference type="Gene3D" id="1.10.10.10">
    <property type="entry name" value="Winged helix-like DNA-binding domain superfamily/Winged helix DNA-binding domain"/>
    <property type="match status" value="1"/>
</dbReference>
<evidence type="ECO:0000256" key="2">
    <source>
        <dbReference type="ARBA" id="ARBA00023015"/>
    </source>
</evidence>
<evidence type="ECO:0000256" key="4">
    <source>
        <dbReference type="ARBA" id="ARBA00023163"/>
    </source>
</evidence>
<name>A0A1Y1ZZ25_9FUNG</name>
<evidence type="ECO:0000256" key="5">
    <source>
        <dbReference type="ARBA" id="ARBA00023242"/>
    </source>
</evidence>
<feature type="compositionally biased region" description="Acidic residues" evidence="7">
    <location>
        <begin position="265"/>
        <end position="274"/>
    </location>
</feature>
<dbReference type="GO" id="GO:0005634">
    <property type="term" value="C:nucleus"/>
    <property type="evidence" value="ECO:0007669"/>
    <property type="project" value="UniProtKB-SubCell"/>
</dbReference>
<feature type="region of interest" description="Disordered" evidence="7">
    <location>
        <begin position="1"/>
        <end position="39"/>
    </location>
</feature>
<dbReference type="PROSITE" id="PS00657">
    <property type="entry name" value="FORK_HEAD_1"/>
    <property type="match status" value="1"/>
</dbReference>
<dbReference type="CDD" id="cd00059">
    <property type="entry name" value="FH_FOX"/>
    <property type="match status" value="1"/>
</dbReference>
<dbReference type="GO" id="GO:0003700">
    <property type="term" value="F:DNA-binding transcription factor activity"/>
    <property type="evidence" value="ECO:0007669"/>
    <property type="project" value="InterPro"/>
</dbReference>
<dbReference type="STRING" id="1754190.A0A1Y1ZZ25"/>
<feature type="compositionally biased region" description="Acidic residues" evidence="7">
    <location>
        <begin position="335"/>
        <end position="384"/>
    </location>
</feature>
<feature type="compositionally biased region" description="Basic residues" evidence="7">
    <location>
        <begin position="209"/>
        <end position="225"/>
    </location>
</feature>
<dbReference type="SUPFAM" id="SSF46785">
    <property type="entry name" value="Winged helix' DNA-binding domain"/>
    <property type="match status" value="1"/>
</dbReference>
<comment type="caution">
    <text evidence="9">The sequence shown here is derived from an EMBL/GenBank/DDBJ whole genome shotgun (WGS) entry which is preliminary data.</text>
</comment>
<dbReference type="GO" id="GO:0043565">
    <property type="term" value="F:sequence-specific DNA binding"/>
    <property type="evidence" value="ECO:0007669"/>
    <property type="project" value="InterPro"/>
</dbReference>
<evidence type="ECO:0000313" key="9">
    <source>
        <dbReference type="EMBL" id="ORY15509.1"/>
    </source>
</evidence>
<feature type="compositionally biased region" description="Basic residues" evidence="7">
    <location>
        <begin position="148"/>
        <end position="159"/>
    </location>
</feature>
<keyword evidence="5 6" id="KW-0539">Nucleus</keyword>
<gene>
    <name evidence="9" type="ORF">LY90DRAFT_392056</name>
</gene>
<dbReference type="EMBL" id="MCOG01000340">
    <property type="protein sequence ID" value="ORY15509.1"/>
    <property type="molecule type" value="Genomic_DNA"/>
</dbReference>
<dbReference type="PANTHER" id="PTHR45881">
    <property type="entry name" value="CHECKPOINT SUPPRESSOR 1-LIKE, ISOFORM A-RELATED"/>
    <property type="match status" value="1"/>
</dbReference>
<dbReference type="PROSITE" id="PS00658">
    <property type="entry name" value="FORK_HEAD_2"/>
    <property type="match status" value="1"/>
</dbReference>
<evidence type="ECO:0000256" key="7">
    <source>
        <dbReference type="SAM" id="MobiDB-lite"/>
    </source>
</evidence>
<feature type="compositionally biased region" description="Basic and acidic residues" evidence="7">
    <location>
        <begin position="324"/>
        <end position="334"/>
    </location>
</feature>
<dbReference type="InterPro" id="IPR036388">
    <property type="entry name" value="WH-like_DNA-bd_sf"/>
</dbReference>
<feature type="compositionally biased region" description="Polar residues" evidence="7">
    <location>
        <begin position="22"/>
        <end position="39"/>
    </location>
</feature>
<feature type="compositionally biased region" description="Polar residues" evidence="7">
    <location>
        <begin position="195"/>
        <end position="205"/>
    </location>
</feature>
<dbReference type="Pfam" id="PF00250">
    <property type="entry name" value="Forkhead"/>
    <property type="match status" value="1"/>
</dbReference>
<feature type="DNA-binding region" description="Fork-head" evidence="6">
    <location>
        <begin position="39"/>
        <end position="115"/>
    </location>
</feature>
<feature type="region of interest" description="Disordered" evidence="7">
    <location>
        <begin position="300"/>
        <end position="391"/>
    </location>
</feature>
<keyword evidence="10" id="KW-1185">Reference proteome</keyword>
<dbReference type="PRINTS" id="PR00053">
    <property type="entry name" value="FORKHEAD"/>
</dbReference>
<evidence type="ECO:0000256" key="1">
    <source>
        <dbReference type="ARBA" id="ARBA00004123"/>
    </source>
</evidence>
<dbReference type="PROSITE" id="PS50039">
    <property type="entry name" value="FORK_HEAD_3"/>
    <property type="match status" value="1"/>
</dbReference>
<keyword evidence="2" id="KW-0805">Transcription regulation</keyword>
<dbReference type="OrthoDB" id="5954824at2759"/>
<sequence>MEVGKMNMSSLKSRYHKKNQKSKTTSFDNKKSMSNNNQKPPYSYAELIAQAIISGPNYKLPLNKIYEWISTNFPFYRLSETGWQNSIRHNLSLNNSFVKCPRTEEDPGKGCYWTIVKDQRHKFETQLSKKINISKLSPVVSSSNNNSHNKRSHPKKRYHTLSDSESDLSESEYEDDDDYYNDKIIIRPKKMRKMNGSSDDMSYTEKSGRNNKKSKKLSKVKHRKSSTISGVPASPTPSPILTKRESNFSDKDESEEESDSSMMEEISEEEDEYENYPPSPKSPEFPIHIHKKYDFNFDLFPEHPRIDNEDDESGSGSESEEVEVVEKKKSSKAEESDEEVEREEAINSEESEFEIEEENSESEESESDSEESESDEYEYEEIENQDPLPTIKISKSAVSLYDDMQTHQTQKKSDTTLSEKMDTTGEMISTNVLPKENVSIHDKDDDVNVLEKYKNNFLSDYHGIDHNYNCYINDEIDKQYNYYLHSPIFNSLTCPELADMCFGVNLNTLDYTSLNEDYRNIPDKLEFVDMGVENWWRDESNNYPIYG</sequence>
<dbReference type="AlphaFoldDB" id="A0A1Y1ZZ25"/>